<dbReference type="GO" id="GO:0016192">
    <property type="term" value="P:vesicle-mediated transport"/>
    <property type="evidence" value="ECO:0007669"/>
    <property type="project" value="TreeGrafter"/>
</dbReference>
<evidence type="ECO:0000259" key="9">
    <source>
        <dbReference type="PROSITE" id="PS51777"/>
    </source>
</evidence>
<evidence type="ECO:0000256" key="4">
    <source>
        <dbReference type="ARBA" id="ARBA00023054"/>
    </source>
</evidence>
<dbReference type="PROSITE" id="PS51776">
    <property type="entry name" value="RH1"/>
    <property type="match status" value="1"/>
</dbReference>
<feature type="chain" id="PRO_5041039233" evidence="7">
    <location>
        <begin position="25"/>
        <end position="784"/>
    </location>
</feature>
<evidence type="ECO:0000313" key="11">
    <source>
        <dbReference type="Proteomes" id="UP000038040"/>
    </source>
</evidence>
<evidence type="ECO:0000256" key="2">
    <source>
        <dbReference type="ARBA" id="ARBA00009866"/>
    </source>
</evidence>
<evidence type="ECO:0000256" key="7">
    <source>
        <dbReference type="SAM" id="SignalP"/>
    </source>
</evidence>
<feature type="region of interest" description="Disordered" evidence="6">
    <location>
        <begin position="749"/>
        <end position="773"/>
    </location>
</feature>
<feature type="domain" description="RH2" evidence="9">
    <location>
        <begin position="423"/>
        <end position="507"/>
    </location>
</feature>
<proteinExistence type="inferred from homology"/>
<feature type="domain" description="RH1" evidence="8">
    <location>
        <begin position="17"/>
        <end position="105"/>
    </location>
</feature>
<dbReference type="PANTHER" id="PTHR13886:SF4">
    <property type="entry name" value="JNK-INTERACTING PROTEIN 3"/>
    <property type="match status" value="1"/>
</dbReference>
<feature type="signal peptide" evidence="7">
    <location>
        <begin position="1"/>
        <end position="24"/>
    </location>
</feature>
<dbReference type="Pfam" id="PF09744">
    <property type="entry name" value="RH1"/>
    <property type="match status" value="1"/>
</dbReference>
<evidence type="ECO:0000259" key="8">
    <source>
        <dbReference type="PROSITE" id="PS51776"/>
    </source>
</evidence>
<dbReference type="PANTHER" id="PTHR13886">
    <property type="entry name" value="JNK/SAPK-ASSOCIATED PROTEIN"/>
    <property type="match status" value="1"/>
</dbReference>
<dbReference type="WBParaSite" id="DME_0000838901-mRNA-1">
    <property type="protein sequence ID" value="DME_0000838901-mRNA-1"/>
    <property type="gene ID" value="DME_0000838901"/>
</dbReference>
<dbReference type="Proteomes" id="UP000274756">
    <property type="component" value="Unassembled WGS sequence"/>
</dbReference>
<dbReference type="Gene3D" id="1.20.58.1770">
    <property type="match status" value="1"/>
</dbReference>
<dbReference type="InterPro" id="IPR034743">
    <property type="entry name" value="RH1"/>
</dbReference>
<dbReference type="GO" id="GO:0008432">
    <property type="term" value="F:JUN kinase binding"/>
    <property type="evidence" value="ECO:0007669"/>
    <property type="project" value="TreeGrafter"/>
</dbReference>
<reference evidence="13" key="1">
    <citation type="submission" date="2016-04" db="UniProtKB">
        <authorList>
            <consortium name="WormBaseParasite"/>
        </authorList>
    </citation>
    <scope>IDENTIFICATION</scope>
</reference>
<dbReference type="GO" id="GO:0019894">
    <property type="term" value="F:kinesin binding"/>
    <property type="evidence" value="ECO:0007669"/>
    <property type="project" value="TreeGrafter"/>
</dbReference>
<dbReference type="Gene3D" id="1.20.5.1000">
    <property type="entry name" value="arf6 gtpase in complex with a specific effector, jip4"/>
    <property type="match status" value="1"/>
</dbReference>
<evidence type="ECO:0000256" key="5">
    <source>
        <dbReference type="SAM" id="Coils"/>
    </source>
</evidence>
<dbReference type="EMBL" id="UYYG01000058">
    <property type="protein sequence ID" value="VDN52422.1"/>
    <property type="molecule type" value="Genomic_DNA"/>
</dbReference>
<keyword evidence="7" id="KW-0732">Signal</keyword>
<sequence length="784" mass="89411">MNAEMLSFMKLVVVYGAFGSLASGDDSRVMSEKVQLLASSIYKEFEAMIQKSGEDCVKNLMPLVVNVLESLDLAYLEKEEYSVDLEMLKEDNEQLMTQYEREKQLRRTQDQKCLEIEDGLMEQIRNLESKIESLESIMRMLELKAKNASDHASRLEEREADQKAEFDKLHDRYNVLLRTHIDHMERTKYLMGSDKFELMQNMPLPSYHLRNKMGMAASVDASSIRGVSDLISAHMSQSITVDVNLANHISNEADWQEEFGQTGTEILQSPRDDALSVAESPRNEATEATQENTVVPGAVETYYDADDTLGADLTGAIVDPAEFASAVNDTFIGMGREVENLIKENSELLETKNALNIVKNDLIARVDELSSEHDILREEVRSLEMVRSKMAERIKELEFEVRELKEKVEEKVDDEENVPMAQRKRFTRLEMARVLMERNQYKEKLMELQEAVKWTELQRAKRLSVMNAKRSGGIWEFFSGLFSQTPTNNANRHRRGGGSDPLSRRKPIKTVDFIDTDITSEKRATERRQQYKIVREHVKKEEVGRVHAYGWSVPISVTEKNEFIPVPVFCRPLMDIEPSLKIWCASVVTLRGGRTRDGGYIVGHSVFYSQPKTPREEEPPFEKPVERLDFELREAIREADEMEKVTWEASSLLWVCSSNQGQSCATILDSSNPNSVIDAFPVCSAHILCVTSVPGVQETDYPGNGEEIIDQNQIVRDGGYFTDLPPNAMELEEFGAVRWIELKKLQDDDGDNDNDFDSVPTYCGTDDDKPSPHRSRDCNFFSLF</sequence>
<organism evidence="11 13">
    <name type="scientific">Dracunculus medinensis</name>
    <name type="common">Guinea worm</name>
    <dbReference type="NCBI Taxonomy" id="318479"/>
    <lineage>
        <taxon>Eukaryota</taxon>
        <taxon>Metazoa</taxon>
        <taxon>Ecdysozoa</taxon>
        <taxon>Nematoda</taxon>
        <taxon>Chromadorea</taxon>
        <taxon>Rhabditida</taxon>
        <taxon>Spirurina</taxon>
        <taxon>Dracunculoidea</taxon>
        <taxon>Dracunculidae</taxon>
        <taxon>Dracunculus</taxon>
    </lineage>
</organism>
<dbReference type="PROSITE" id="PS51777">
    <property type="entry name" value="RH2"/>
    <property type="match status" value="1"/>
</dbReference>
<name>A0A0N4UKV4_DRAME</name>
<feature type="coiled-coil region" evidence="5">
    <location>
        <begin position="338"/>
        <end position="458"/>
    </location>
</feature>
<reference evidence="10 12" key="2">
    <citation type="submission" date="2018-11" db="EMBL/GenBank/DDBJ databases">
        <authorList>
            <consortium name="Pathogen Informatics"/>
        </authorList>
    </citation>
    <scope>NUCLEOTIDE SEQUENCE [LARGE SCALE GENOMIC DNA]</scope>
</reference>
<dbReference type="FunFam" id="1.20.5.1000:FF:000001">
    <property type="entry name" value="C-Jun-amino-terminal kinase-interacting protein 3 isoform X2"/>
    <property type="match status" value="1"/>
</dbReference>
<keyword evidence="12" id="KW-1185">Reference proteome</keyword>
<dbReference type="AlphaFoldDB" id="A0A0N4UKV4"/>
<dbReference type="GO" id="GO:0005737">
    <property type="term" value="C:cytoplasm"/>
    <property type="evidence" value="ECO:0007669"/>
    <property type="project" value="UniProtKB-SubCell"/>
</dbReference>
<accession>A0A0N4UKV4</accession>
<dbReference type="STRING" id="318479.A0A0N4UKV4"/>
<evidence type="ECO:0000256" key="6">
    <source>
        <dbReference type="SAM" id="MobiDB-lite"/>
    </source>
</evidence>
<dbReference type="InterPro" id="IPR032486">
    <property type="entry name" value="JIP_LZII"/>
</dbReference>
<keyword evidence="3" id="KW-0963">Cytoplasm</keyword>
<evidence type="ECO:0000313" key="12">
    <source>
        <dbReference type="Proteomes" id="UP000274756"/>
    </source>
</evidence>
<dbReference type="Proteomes" id="UP000038040">
    <property type="component" value="Unplaced"/>
</dbReference>
<comment type="subcellular location">
    <subcellularLocation>
        <location evidence="1">Cytoplasm</location>
    </subcellularLocation>
</comment>
<keyword evidence="4 5" id="KW-0175">Coiled coil</keyword>
<gene>
    <name evidence="10" type="ORF">DME_LOCUS2395</name>
</gene>
<evidence type="ECO:0000256" key="3">
    <source>
        <dbReference type="ARBA" id="ARBA00022490"/>
    </source>
</evidence>
<dbReference type="GO" id="GO:0030159">
    <property type="term" value="F:signaling receptor complex adaptor activity"/>
    <property type="evidence" value="ECO:0007669"/>
    <property type="project" value="TreeGrafter"/>
</dbReference>
<dbReference type="OrthoDB" id="10256043at2759"/>
<dbReference type="Pfam" id="PF16471">
    <property type="entry name" value="JIP_LZII"/>
    <property type="match status" value="1"/>
</dbReference>
<dbReference type="InterPro" id="IPR034744">
    <property type="entry name" value="RH2"/>
</dbReference>
<evidence type="ECO:0000313" key="13">
    <source>
        <dbReference type="WBParaSite" id="DME_0000838901-mRNA-1"/>
    </source>
</evidence>
<evidence type="ECO:0000313" key="10">
    <source>
        <dbReference type="EMBL" id="VDN52422.1"/>
    </source>
</evidence>
<evidence type="ECO:0000256" key="1">
    <source>
        <dbReference type="ARBA" id="ARBA00004496"/>
    </source>
</evidence>
<dbReference type="GO" id="GO:0005078">
    <property type="term" value="F:MAP-kinase scaffold activity"/>
    <property type="evidence" value="ECO:0007669"/>
    <property type="project" value="InterPro"/>
</dbReference>
<protein>
    <submittedName>
        <fullName evidence="13">RH1 domain-containing protein</fullName>
    </submittedName>
</protein>
<comment type="similarity">
    <text evidence="2">Belongs to the JIP scaffold family.</text>
</comment>
<dbReference type="InterPro" id="IPR039911">
    <property type="entry name" value="JIP3/JIP4"/>
</dbReference>
<feature type="coiled-coil region" evidence="5">
    <location>
        <begin position="78"/>
        <end position="172"/>
    </location>
</feature>